<feature type="transmembrane region" description="Helical" evidence="2">
    <location>
        <begin position="103"/>
        <end position="124"/>
    </location>
</feature>
<dbReference type="PROSITE" id="PS50887">
    <property type="entry name" value="GGDEF"/>
    <property type="match status" value="1"/>
</dbReference>
<evidence type="ECO:0000256" key="2">
    <source>
        <dbReference type="SAM" id="Phobius"/>
    </source>
</evidence>
<keyword evidence="2" id="KW-1133">Transmembrane helix</keyword>
<dbReference type="InterPro" id="IPR000160">
    <property type="entry name" value="GGDEF_dom"/>
</dbReference>
<dbReference type="PANTHER" id="PTHR45138">
    <property type="entry name" value="REGULATORY COMPONENTS OF SENSORY TRANSDUCTION SYSTEM"/>
    <property type="match status" value="1"/>
</dbReference>
<dbReference type="Gene3D" id="3.30.70.270">
    <property type="match status" value="1"/>
</dbReference>
<dbReference type="InterPro" id="IPR029787">
    <property type="entry name" value="Nucleotide_cyclase"/>
</dbReference>
<feature type="transmembrane region" description="Helical" evidence="2">
    <location>
        <begin position="169"/>
        <end position="198"/>
    </location>
</feature>
<dbReference type="InterPro" id="IPR050469">
    <property type="entry name" value="Diguanylate_Cyclase"/>
</dbReference>
<dbReference type="SUPFAM" id="SSF55073">
    <property type="entry name" value="Nucleotide cyclase"/>
    <property type="match status" value="1"/>
</dbReference>
<sequence length="459" mass="48823">MRRPQAEHRTRSHPLLDDEHGTDRRFAGSLRNFPVVLVLYLAVVDLAGVLAVAGNLTAGLPISRDEWLRFGILCAAAQIQQASSLRRRRRRTHGRGSADMSGVFLIPAAMLLPPVLAISLILAVRGVRQLVVRKPLFLFTFSTASVVLAACAAHAVFRTVSGSTTPAEAGVQIALVLSGLVYIGQQVVTTAGAVVLSAPASRPPLHTILGDRDGLVHVTTGVGLGVVLTATAAPPFMVILTLALVLAHGHLVGEVEIGRHDGGTGLATKARWTELAENRIADARAQGTRPTVLVIDLDHFKQVNDTYGHMAGDALLQEVADVLRKVVRSEDPVGRFGGEEFVVLLGDGEHAGVVAERTRAEIARIEVLCDGGPGKLPVFVAGRTASVGVAMAPAEREVSLGELMRAADHALYAAKKAGRNRVTHAPEARWPTTSATDRWRLRADALDLEPSSGMTVHIR</sequence>
<feature type="transmembrane region" description="Helical" evidence="2">
    <location>
        <begin position="136"/>
        <end position="157"/>
    </location>
</feature>
<dbReference type="Proteomes" id="UP001500711">
    <property type="component" value="Unassembled WGS sequence"/>
</dbReference>
<accession>A0ABP7C6V3</accession>
<protein>
    <submittedName>
        <fullName evidence="4">GGDEF domain-containing protein</fullName>
    </submittedName>
</protein>
<feature type="transmembrane region" description="Helical" evidence="2">
    <location>
        <begin position="33"/>
        <end position="55"/>
    </location>
</feature>
<dbReference type="EMBL" id="BAABBE010000032">
    <property type="protein sequence ID" value="GAA3677476.1"/>
    <property type="molecule type" value="Genomic_DNA"/>
</dbReference>
<name>A0ABP7C6V3_9PSEU</name>
<dbReference type="SMART" id="SM00267">
    <property type="entry name" value="GGDEF"/>
    <property type="match status" value="1"/>
</dbReference>
<gene>
    <name evidence="4" type="ORF">GCM10022267_75420</name>
</gene>
<dbReference type="CDD" id="cd01949">
    <property type="entry name" value="GGDEF"/>
    <property type="match status" value="1"/>
</dbReference>
<organism evidence="4 5">
    <name type="scientific">Lentzea roselyniae</name>
    <dbReference type="NCBI Taxonomy" id="531940"/>
    <lineage>
        <taxon>Bacteria</taxon>
        <taxon>Bacillati</taxon>
        <taxon>Actinomycetota</taxon>
        <taxon>Actinomycetes</taxon>
        <taxon>Pseudonocardiales</taxon>
        <taxon>Pseudonocardiaceae</taxon>
        <taxon>Lentzea</taxon>
    </lineage>
</organism>
<keyword evidence="2" id="KW-0812">Transmembrane</keyword>
<evidence type="ECO:0000259" key="3">
    <source>
        <dbReference type="PROSITE" id="PS50887"/>
    </source>
</evidence>
<dbReference type="RefSeq" id="WP_346135455.1">
    <property type="nucleotide sequence ID" value="NZ_BAABBE010000032.1"/>
</dbReference>
<evidence type="ECO:0000313" key="5">
    <source>
        <dbReference type="Proteomes" id="UP001500711"/>
    </source>
</evidence>
<feature type="domain" description="GGDEF" evidence="3">
    <location>
        <begin position="288"/>
        <end position="427"/>
    </location>
</feature>
<feature type="region of interest" description="Disordered" evidence="1">
    <location>
        <begin position="1"/>
        <end position="20"/>
    </location>
</feature>
<dbReference type="NCBIfam" id="TIGR00254">
    <property type="entry name" value="GGDEF"/>
    <property type="match status" value="1"/>
</dbReference>
<dbReference type="Pfam" id="PF00990">
    <property type="entry name" value="GGDEF"/>
    <property type="match status" value="1"/>
</dbReference>
<dbReference type="PANTHER" id="PTHR45138:SF9">
    <property type="entry name" value="DIGUANYLATE CYCLASE DGCM-RELATED"/>
    <property type="match status" value="1"/>
</dbReference>
<feature type="transmembrane region" description="Helical" evidence="2">
    <location>
        <begin position="218"/>
        <end position="247"/>
    </location>
</feature>
<dbReference type="InterPro" id="IPR043128">
    <property type="entry name" value="Rev_trsase/Diguanyl_cyclase"/>
</dbReference>
<evidence type="ECO:0000256" key="1">
    <source>
        <dbReference type="SAM" id="MobiDB-lite"/>
    </source>
</evidence>
<evidence type="ECO:0000313" key="4">
    <source>
        <dbReference type="EMBL" id="GAA3677476.1"/>
    </source>
</evidence>
<proteinExistence type="predicted"/>
<keyword evidence="2" id="KW-0472">Membrane</keyword>
<keyword evidence="5" id="KW-1185">Reference proteome</keyword>
<comment type="caution">
    <text evidence="4">The sequence shown here is derived from an EMBL/GenBank/DDBJ whole genome shotgun (WGS) entry which is preliminary data.</text>
</comment>
<reference evidence="5" key="1">
    <citation type="journal article" date="2019" name="Int. J. Syst. Evol. Microbiol.">
        <title>The Global Catalogue of Microorganisms (GCM) 10K type strain sequencing project: providing services to taxonomists for standard genome sequencing and annotation.</title>
        <authorList>
            <consortium name="The Broad Institute Genomics Platform"/>
            <consortium name="The Broad Institute Genome Sequencing Center for Infectious Disease"/>
            <person name="Wu L."/>
            <person name="Ma J."/>
        </authorList>
    </citation>
    <scope>NUCLEOTIDE SEQUENCE [LARGE SCALE GENOMIC DNA]</scope>
    <source>
        <strain evidence="5">JCM 17494</strain>
    </source>
</reference>